<evidence type="ECO:0000313" key="2">
    <source>
        <dbReference type="EMBL" id="UZJ26809.1"/>
    </source>
</evidence>
<evidence type="ECO:0000256" key="1">
    <source>
        <dbReference type="SAM" id="MobiDB-lite"/>
    </source>
</evidence>
<dbReference type="Proteomes" id="UP001164965">
    <property type="component" value="Chromosome"/>
</dbReference>
<proteinExistence type="predicted"/>
<protein>
    <submittedName>
        <fullName evidence="2">Uncharacterized protein</fullName>
    </submittedName>
</protein>
<feature type="region of interest" description="Disordered" evidence="1">
    <location>
        <begin position="30"/>
        <end position="50"/>
    </location>
</feature>
<reference evidence="2" key="1">
    <citation type="submission" date="2022-10" db="EMBL/GenBank/DDBJ databases">
        <title>Rhodococcus sp.75.</title>
        <authorList>
            <person name="Sun M."/>
        </authorList>
    </citation>
    <scope>NUCLEOTIDE SEQUENCE</scope>
    <source>
        <strain evidence="2">75</strain>
    </source>
</reference>
<keyword evidence="3" id="KW-1185">Reference proteome</keyword>
<dbReference type="RefSeq" id="WP_265384913.1">
    <property type="nucleotide sequence ID" value="NZ_CP110615.1"/>
</dbReference>
<dbReference type="EMBL" id="CP110615">
    <property type="protein sequence ID" value="UZJ26809.1"/>
    <property type="molecule type" value="Genomic_DNA"/>
</dbReference>
<evidence type="ECO:0000313" key="3">
    <source>
        <dbReference type="Proteomes" id="UP001164965"/>
    </source>
</evidence>
<accession>A0ABY6P5P6</accession>
<organism evidence="2 3">
    <name type="scientific">Rhodococcus antarcticus</name>
    <dbReference type="NCBI Taxonomy" id="2987751"/>
    <lineage>
        <taxon>Bacteria</taxon>
        <taxon>Bacillati</taxon>
        <taxon>Actinomycetota</taxon>
        <taxon>Actinomycetes</taxon>
        <taxon>Mycobacteriales</taxon>
        <taxon>Nocardiaceae</taxon>
        <taxon>Rhodococcus</taxon>
    </lineage>
</organism>
<sequence>MHPLHIDCDTCPVRGPACGDCVVSVLLGLPGTRSSTPAPPQRPRPTVVRSGRPSVELEGVLVGGAPLPGDLDAEERRALAVLAEAGLVAGLRVRPAAAPVSARRAG</sequence>
<gene>
    <name evidence="2" type="ORF">RHODO2019_10055</name>
</gene>
<name>A0ABY6P5P6_9NOCA</name>